<keyword evidence="1" id="KW-0472">Membrane</keyword>
<accession>A0A8I1WCK7</accession>
<dbReference type="RefSeq" id="WP_207542802.1">
    <property type="nucleotide sequence ID" value="NZ_JAFNAA010000044.1"/>
</dbReference>
<protein>
    <submittedName>
        <fullName evidence="2">Uncharacterized protein</fullName>
    </submittedName>
</protein>
<feature type="transmembrane region" description="Helical" evidence="1">
    <location>
        <begin position="43"/>
        <end position="64"/>
    </location>
</feature>
<dbReference type="EMBL" id="JAFNAA010000044">
    <property type="protein sequence ID" value="MBO1109864.1"/>
    <property type="molecule type" value="Genomic_DNA"/>
</dbReference>
<dbReference type="Proteomes" id="UP000664658">
    <property type="component" value="Unassembled WGS sequence"/>
</dbReference>
<keyword evidence="1" id="KW-1133">Transmembrane helix</keyword>
<evidence type="ECO:0000313" key="3">
    <source>
        <dbReference type="Proteomes" id="UP000664658"/>
    </source>
</evidence>
<sequence length="255" mass="29170">MLYFINRYMSQMAFSLFGLYLFSVVYAISIDTGTNVIENLNSLGKFLASGGFIVSFLTLLNVILGKQFDKENAQVEYGNYILFMLNQQRAFIKIYQGDINKQYDVLTDNEIMIKSLMVRLAKFDERLVMPVNVEKTLFLLSTDNPEIVSYIDKSQRDFMYLAEKIASHNDLYIDEFAKKIPDNLKYGMCLSDAQVSTLIGDKIVYELESSLKYIESQLNTLDNQLLATHINLIDAMKGKYPKRKFIHPITGGCSA</sequence>
<keyword evidence="1" id="KW-0812">Transmembrane</keyword>
<gene>
    <name evidence="2" type="ORF">J2R62_16980</name>
</gene>
<proteinExistence type="predicted"/>
<organism evidence="2 3">
    <name type="scientific">Plesiomonas shigelloides</name>
    <name type="common">Aeromonas shigelloides</name>
    <dbReference type="NCBI Taxonomy" id="703"/>
    <lineage>
        <taxon>Bacteria</taxon>
        <taxon>Pseudomonadati</taxon>
        <taxon>Pseudomonadota</taxon>
        <taxon>Gammaproteobacteria</taxon>
        <taxon>Enterobacterales</taxon>
        <taxon>Enterobacteriaceae</taxon>
        <taxon>Plesiomonas</taxon>
    </lineage>
</organism>
<evidence type="ECO:0000313" key="2">
    <source>
        <dbReference type="EMBL" id="MBO1109864.1"/>
    </source>
</evidence>
<reference evidence="2" key="1">
    <citation type="submission" date="2021-03" db="EMBL/GenBank/DDBJ databases">
        <title>Plesiomonas shigelloides zfcc0051, isolated from zebrafish feces.</title>
        <authorList>
            <person name="Vanderhoek Z."/>
            <person name="Gaulke C."/>
        </authorList>
    </citation>
    <scope>NUCLEOTIDE SEQUENCE</scope>
    <source>
        <strain evidence="2">Zfcc0051</strain>
    </source>
</reference>
<dbReference type="AlphaFoldDB" id="A0A8I1WCK7"/>
<comment type="caution">
    <text evidence="2">The sequence shown here is derived from an EMBL/GenBank/DDBJ whole genome shotgun (WGS) entry which is preliminary data.</text>
</comment>
<evidence type="ECO:0000256" key="1">
    <source>
        <dbReference type="SAM" id="Phobius"/>
    </source>
</evidence>
<name>A0A8I1WCK7_PLESH</name>